<name>L0A8X9_CALLD</name>
<dbReference type="HAMAP" id="MF_00291_A">
    <property type="entry name" value="Ribosomal_uS2_A"/>
    <property type="match status" value="1"/>
</dbReference>
<dbReference type="PANTHER" id="PTHR11489">
    <property type="entry name" value="40S RIBOSOMAL PROTEIN SA"/>
    <property type="match status" value="1"/>
</dbReference>
<dbReference type="InterPro" id="IPR023591">
    <property type="entry name" value="Ribosomal_uS2_flav_dom_sf"/>
</dbReference>
<sequence>MSEEENKELLVSSDTYKKAGVIFGTQICTKYMRNFVYKILPDGFYLLDVNKIDERIRIAGRFLSTFDPKKIAVVSTRIYGQRPITIMCDKLGCKAISGRVIPGIFTNPKLDNYMEPDAIIITDTRTDRQALVEASKIGIPVVALADTDNKIEDVDFIIPANNKGRRSLALVYWLLTREIMRNKGLLAPGQEPDFTYEDFVTSRIKK</sequence>
<dbReference type="GO" id="GO:0003735">
    <property type="term" value="F:structural constituent of ribosome"/>
    <property type="evidence" value="ECO:0007669"/>
    <property type="project" value="InterPro"/>
</dbReference>
<keyword evidence="8" id="KW-1185">Reference proteome</keyword>
<dbReference type="PRINTS" id="PR00395">
    <property type="entry name" value="RIBOSOMALS2"/>
</dbReference>
<dbReference type="Gene3D" id="3.40.50.10490">
    <property type="entry name" value="Glucose-6-phosphate isomerase like protein, domain 1"/>
    <property type="match status" value="1"/>
</dbReference>
<dbReference type="InterPro" id="IPR023454">
    <property type="entry name" value="Ribosomal_uS2_arc"/>
</dbReference>
<dbReference type="InterPro" id="IPR005707">
    <property type="entry name" value="Ribosomal_uS2_euk/arc"/>
</dbReference>
<evidence type="ECO:0000313" key="8">
    <source>
        <dbReference type="Proteomes" id="UP000010469"/>
    </source>
</evidence>
<dbReference type="KEGG" id="clg:Calag_0556"/>
<dbReference type="STRING" id="1056495.Calag_0556"/>
<keyword evidence="3 5" id="KW-0687">Ribonucleoprotein</keyword>
<dbReference type="eggNOG" id="arCOG04245">
    <property type="taxonomic scope" value="Archaea"/>
</dbReference>
<protein>
    <recommendedName>
        <fullName evidence="4 5">Small ribosomal subunit protein uS2</fullName>
    </recommendedName>
</protein>
<evidence type="ECO:0000256" key="3">
    <source>
        <dbReference type="ARBA" id="ARBA00023274"/>
    </source>
</evidence>
<reference evidence="8" key="1">
    <citation type="submission" date="2012-03" db="EMBL/GenBank/DDBJ databases">
        <title>Complete genome of Caldisphaera lagunensis DSM 15908.</title>
        <authorList>
            <person name="Lucas S."/>
            <person name="Copeland A."/>
            <person name="Lapidus A."/>
            <person name="Glavina del Rio T."/>
            <person name="Dalin E."/>
            <person name="Tice H."/>
            <person name="Bruce D."/>
            <person name="Goodwin L."/>
            <person name="Pitluck S."/>
            <person name="Peters L."/>
            <person name="Mikhailova N."/>
            <person name="Teshima H."/>
            <person name="Kyrpides N."/>
            <person name="Mavromatis K."/>
            <person name="Ivanova N."/>
            <person name="Brettin T."/>
            <person name="Detter J.C."/>
            <person name="Han C."/>
            <person name="Larimer F."/>
            <person name="Land M."/>
            <person name="Hauser L."/>
            <person name="Markowitz V."/>
            <person name="Cheng J.-F."/>
            <person name="Hugenholtz P."/>
            <person name="Woyke T."/>
            <person name="Wu D."/>
            <person name="Spring S."/>
            <person name="Schroeder M."/>
            <person name="Brambilla E."/>
            <person name="Klenk H.-P."/>
            <person name="Eisen J.A."/>
        </authorList>
    </citation>
    <scope>NUCLEOTIDE SEQUENCE [LARGE SCALE GENOMIC DNA]</scope>
    <source>
        <strain evidence="8">DSM 15908 / JCM 11604 / IC-154</strain>
    </source>
</reference>
<evidence type="ECO:0000256" key="5">
    <source>
        <dbReference type="HAMAP-Rule" id="MF_00291"/>
    </source>
</evidence>
<keyword evidence="2 5" id="KW-0689">Ribosomal protein</keyword>
<evidence type="ECO:0000313" key="7">
    <source>
        <dbReference type="EMBL" id="AFZ70316.1"/>
    </source>
</evidence>
<dbReference type="GeneID" id="14211816"/>
<evidence type="ECO:0000256" key="1">
    <source>
        <dbReference type="ARBA" id="ARBA00006242"/>
    </source>
</evidence>
<dbReference type="FunFam" id="3.40.50.10490:FF:000030">
    <property type="entry name" value="30S ribosomal protein S2"/>
    <property type="match status" value="1"/>
</dbReference>
<proteinExistence type="inferred from homology"/>
<accession>L0A8X9</accession>
<organism evidence="7 8">
    <name type="scientific">Caldisphaera lagunensis (strain DSM 15908 / JCM 11604 / ANMR 0165 / IC-154)</name>
    <dbReference type="NCBI Taxonomy" id="1056495"/>
    <lineage>
        <taxon>Archaea</taxon>
        <taxon>Thermoproteota</taxon>
        <taxon>Thermoprotei</taxon>
        <taxon>Acidilobales</taxon>
        <taxon>Caldisphaeraceae</taxon>
        <taxon>Caldisphaera</taxon>
    </lineage>
</organism>
<dbReference type="PROSITE" id="PS00963">
    <property type="entry name" value="RIBOSOMAL_S2_2"/>
    <property type="match status" value="1"/>
</dbReference>
<dbReference type="GO" id="GO:0015935">
    <property type="term" value="C:small ribosomal subunit"/>
    <property type="evidence" value="ECO:0007669"/>
    <property type="project" value="InterPro"/>
</dbReference>
<dbReference type="Pfam" id="PF00318">
    <property type="entry name" value="Ribosomal_S2"/>
    <property type="match status" value="1"/>
</dbReference>
<dbReference type="FunCoup" id="L0A8X9">
    <property type="interactions" value="141"/>
</dbReference>
<dbReference type="OrthoDB" id="371797at2157"/>
<dbReference type="CDD" id="cd01425">
    <property type="entry name" value="RPS2"/>
    <property type="match status" value="1"/>
</dbReference>
<dbReference type="AlphaFoldDB" id="L0A8X9"/>
<gene>
    <name evidence="5" type="primary">rps2</name>
    <name evidence="7" type="ordered locus">Calag_0556</name>
</gene>
<dbReference type="RefSeq" id="WP_015232214.1">
    <property type="nucleotide sequence ID" value="NC_019791.1"/>
</dbReference>
<dbReference type="EMBL" id="CP003378">
    <property type="protein sequence ID" value="AFZ70316.1"/>
    <property type="molecule type" value="Genomic_DNA"/>
</dbReference>
<evidence type="ECO:0000256" key="2">
    <source>
        <dbReference type="ARBA" id="ARBA00022980"/>
    </source>
</evidence>
<dbReference type="InterPro" id="IPR018130">
    <property type="entry name" value="Ribosomal_uS2_CS"/>
</dbReference>
<evidence type="ECO:0000256" key="6">
    <source>
        <dbReference type="RuleBase" id="RU003631"/>
    </source>
</evidence>
<evidence type="ECO:0000256" key="4">
    <source>
        <dbReference type="ARBA" id="ARBA00035256"/>
    </source>
</evidence>
<comment type="similarity">
    <text evidence="1 5 6">Belongs to the universal ribosomal protein uS2 family.</text>
</comment>
<dbReference type="InParanoid" id="L0A8X9"/>
<dbReference type="GO" id="GO:0006412">
    <property type="term" value="P:translation"/>
    <property type="evidence" value="ECO:0007669"/>
    <property type="project" value="UniProtKB-UniRule"/>
</dbReference>
<dbReference type="NCBIfam" id="TIGR01012">
    <property type="entry name" value="uS2_euk_arch"/>
    <property type="match status" value="1"/>
</dbReference>
<dbReference type="HOGENOM" id="CLU_058171_3_0_2"/>
<dbReference type="Proteomes" id="UP000010469">
    <property type="component" value="Chromosome"/>
</dbReference>
<dbReference type="InterPro" id="IPR001865">
    <property type="entry name" value="Ribosomal_uS2"/>
</dbReference>
<dbReference type="SUPFAM" id="SSF52313">
    <property type="entry name" value="Ribosomal protein S2"/>
    <property type="match status" value="1"/>
</dbReference>